<organism evidence="6 7">
    <name type="scientific">Tautonia plasticadhaerens</name>
    <dbReference type="NCBI Taxonomy" id="2527974"/>
    <lineage>
        <taxon>Bacteria</taxon>
        <taxon>Pseudomonadati</taxon>
        <taxon>Planctomycetota</taxon>
        <taxon>Planctomycetia</taxon>
        <taxon>Isosphaerales</taxon>
        <taxon>Isosphaeraceae</taxon>
        <taxon>Tautonia</taxon>
    </lineage>
</organism>
<evidence type="ECO:0000256" key="2">
    <source>
        <dbReference type="ARBA" id="ARBA00022576"/>
    </source>
</evidence>
<dbReference type="AlphaFoldDB" id="A0A518H9E3"/>
<dbReference type="RefSeq" id="WP_231749269.1">
    <property type="nucleotide sequence ID" value="NZ_CP036426.1"/>
</dbReference>
<reference evidence="6 7" key="1">
    <citation type="submission" date="2019-02" db="EMBL/GenBank/DDBJ databases">
        <title>Deep-cultivation of Planctomycetes and their phenomic and genomic characterization uncovers novel biology.</title>
        <authorList>
            <person name="Wiegand S."/>
            <person name="Jogler M."/>
            <person name="Boedeker C."/>
            <person name="Pinto D."/>
            <person name="Vollmers J."/>
            <person name="Rivas-Marin E."/>
            <person name="Kohn T."/>
            <person name="Peeters S.H."/>
            <person name="Heuer A."/>
            <person name="Rast P."/>
            <person name="Oberbeckmann S."/>
            <person name="Bunk B."/>
            <person name="Jeske O."/>
            <person name="Meyerdierks A."/>
            <person name="Storesund J.E."/>
            <person name="Kallscheuer N."/>
            <person name="Luecker S."/>
            <person name="Lage O.M."/>
            <person name="Pohl T."/>
            <person name="Merkel B.J."/>
            <person name="Hornburger P."/>
            <person name="Mueller R.-W."/>
            <person name="Bruemmer F."/>
            <person name="Labrenz M."/>
            <person name="Spormann A.M."/>
            <person name="Op den Camp H."/>
            <person name="Overmann J."/>
            <person name="Amann R."/>
            <person name="Jetten M.S.M."/>
            <person name="Mascher T."/>
            <person name="Medema M.H."/>
            <person name="Devos D.P."/>
            <person name="Kaster A.-K."/>
            <person name="Ovreas L."/>
            <person name="Rohde M."/>
            <person name="Galperin M.Y."/>
            <person name="Jogler C."/>
        </authorList>
    </citation>
    <scope>NUCLEOTIDE SEQUENCE [LARGE SCALE GENOMIC DNA]</scope>
    <source>
        <strain evidence="6 7">ElP</strain>
    </source>
</reference>
<evidence type="ECO:0000313" key="7">
    <source>
        <dbReference type="Proteomes" id="UP000317835"/>
    </source>
</evidence>
<dbReference type="EMBL" id="CP036426">
    <property type="protein sequence ID" value="QDV37475.1"/>
    <property type="molecule type" value="Genomic_DNA"/>
</dbReference>
<dbReference type="InterPro" id="IPR015421">
    <property type="entry name" value="PyrdxlP-dep_Trfase_major"/>
</dbReference>
<evidence type="ECO:0000256" key="4">
    <source>
        <dbReference type="RuleBase" id="RU000481"/>
    </source>
</evidence>
<dbReference type="Proteomes" id="UP000317835">
    <property type="component" value="Chromosome"/>
</dbReference>
<dbReference type="PANTHER" id="PTHR42832:SF3">
    <property type="entry name" value="L-GLUTAMINE--4-(METHYLSULFANYL)-2-OXOBUTANOATE AMINOTRANSFERASE"/>
    <property type="match status" value="1"/>
</dbReference>
<proteinExistence type="inferred from homology"/>
<dbReference type="Pfam" id="PF00155">
    <property type="entry name" value="Aminotran_1_2"/>
    <property type="match status" value="1"/>
</dbReference>
<evidence type="ECO:0000256" key="3">
    <source>
        <dbReference type="ARBA" id="ARBA00022679"/>
    </source>
</evidence>
<dbReference type="Gene3D" id="3.90.1150.10">
    <property type="entry name" value="Aspartate Aminotransferase, domain 1"/>
    <property type="match status" value="1"/>
</dbReference>
<keyword evidence="2 4" id="KW-0032">Aminotransferase</keyword>
<dbReference type="CDD" id="cd00609">
    <property type="entry name" value="AAT_like"/>
    <property type="match status" value="1"/>
</dbReference>
<dbReference type="Gene3D" id="3.40.640.10">
    <property type="entry name" value="Type I PLP-dependent aspartate aminotransferase-like (Major domain)"/>
    <property type="match status" value="1"/>
</dbReference>
<keyword evidence="3 4" id="KW-0808">Transferase</keyword>
<keyword evidence="7" id="KW-1185">Reference proteome</keyword>
<dbReference type="InterPro" id="IPR015422">
    <property type="entry name" value="PyrdxlP-dep_Trfase_small"/>
</dbReference>
<sequence length="389" mass="42347">MPATFVKSERLRQLPPYLFAEIDRKKKAAIAAGRDVINLGVGDPDTPTPEVIVRSLQRHVENPSYHQYALDQGSPELRRSIASFFSRRYGVDPDPEGEILPTIGSKEALAHFPLAVVDPGDVGLVPDPGYPVYRSSVRFAGGEAFVMPLRPDLGFRPDLDAVPADIWKRAKLMFLNYPNNPTAGSADLAFFERVVDLAREHGFVVAQDAAYGEVYFDAPPPSILQVPGAKDVAVEFHSLSKTFNMTGWRVGFAVGGAPLIAALAQVKANADSGIFTAVQMAAVTALDQYETITPPIRTLYKERRDVLVTGLKKLGWDVPTPEATFYVWIPCPAGYDSSSTCSKLLEEAALVTTPGLGFGQSGDGFFRMALTVDSPRLEEAVDRISKLSF</sequence>
<dbReference type="KEGG" id="tpla:ElP_54150"/>
<dbReference type="PANTHER" id="PTHR42832">
    <property type="entry name" value="AMINO ACID AMINOTRANSFERASE"/>
    <property type="match status" value="1"/>
</dbReference>
<dbReference type="NCBIfam" id="NF006756">
    <property type="entry name" value="PRK09276.1"/>
    <property type="match status" value="1"/>
</dbReference>
<comment type="similarity">
    <text evidence="4">Belongs to the class-I pyridoxal-phosphate-dependent aminotransferase family.</text>
</comment>
<dbReference type="PROSITE" id="PS00105">
    <property type="entry name" value="AA_TRANSFER_CLASS_1"/>
    <property type="match status" value="1"/>
</dbReference>
<dbReference type="EC" id="2.6.1.-" evidence="4"/>
<dbReference type="InterPro" id="IPR004838">
    <property type="entry name" value="NHTrfase_class1_PyrdxlP-BS"/>
</dbReference>
<dbReference type="GO" id="GO:0008483">
    <property type="term" value="F:transaminase activity"/>
    <property type="evidence" value="ECO:0007669"/>
    <property type="project" value="UniProtKB-KW"/>
</dbReference>
<dbReference type="InterPro" id="IPR015424">
    <property type="entry name" value="PyrdxlP-dep_Trfase"/>
</dbReference>
<feature type="domain" description="Aminotransferase class I/classII large" evidence="5">
    <location>
        <begin position="35"/>
        <end position="384"/>
    </location>
</feature>
<dbReference type="InterPro" id="IPR004839">
    <property type="entry name" value="Aminotransferase_I/II_large"/>
</dbReference>
<name>A0A518H9E3_9BACT</name>
<dbReference type="InterPro" id="IPR050881">
    <property type="entry name" value="LL-DAP_aminotransferase"/>
</dbReference>
<evidence type="ECO:0000313" key="6">
    <source>
        <dbReference type="EMBL" id="QDV37475.1"/>
    </source>
</evidence>
<accession>A0A518H9E3</accession>
<protein>
    <recommendedName>
        <fullName evidence="4">Aminotransferase</fullName>
        <ecNumber evidence="4">2.6.1.-</ecNumber>
    </recommendedName>
</protein>
<evidence type="ECO:0000259" key="5">
    <source>
        <dbReference type="Pfam" id="PF00155"/>
    </source>
</evidence>
<dbReference type="GO" id="GO:0030170">
    <property type="term" value="F:pyridoxal phosphate binding"/>
    <property type="evidence" value="ECO:0007669"/>
    <property type="project" value="InterPro"/>
</dbReference>
<gene>
    <name evidence="6" type="primary">dapL</name>
    <name evidence="6" type="ORF">ElP_54150</name>
</gene>
<comment type="cofactor">
    <cofactor evidence="1 4">
        <name>pyridoxal 5'-phosphate</name>
        <dbReference type="ChEBI" id="CHEBI:597326"/>
    </cofactor>
</comment>
<evidence type="ECO:0000256" key="1">
    <source>
        <dbReference type="ARBA" id="ARBA00001933"/>
    </source>
</evidence>
<dbReference type="SUPFAM" id="SSF53383">
    <property type="entry name" value="PLP-dependent transferases"/>
    <property type="match status" value="1"/>
</dbReference>